<dbReference type="OrthoDB" id="2749470at2759"/>
<protein>
    <recommendedName>
        <fullName evidence="4">Protein kinase domain-containing protein</fullName>
    </recommendedName>
</protein>
<dbReference type="InterPro" id="IPR011009">
    <property type="entry name" value="Kinase-like_dom_sf"/>
</dbReference>
<dbReference type="EMBL" id="ML122253">
    <property type="protein sequence ID" value="RPD65000.1"/>
    <property type="molecule type" value="Genomic_DNA"/>
</dbReference>
<evidence type="ECO:0008006" key="4">
    <source>
        <dbReference type="Google" id="ProtNLM"/>
    </source>
</evidence>
<dbReference type="AlphaFoldDB" id="A0A5C2SMZ8"/>
<reference evidence="2" key="1">
    <citation type="journal article" date="2018" name="Genome Biol. Evol.">
        <title>Genomics and development of Lentinus tigrinus, a white-rot wood-decaying mushroom with dimorphic fruiting bodies.</title>
        <authorList>
            <person name="Wu B."/>
            <person name="Xu Z."/>
            <person name="Knudson A."/>
            <person name="Carlson A."/>
            <person name="Chen N."/>
            <person name="Kovaka S."/>
            <person name="LaButti K."/>
            <person name="Lipzen A."/>
            <person name="Pennachio C."/>
            <person name="Riley R."/>
            <person name="Schakwitz W."/>
            <person name="Umezawa K."/>
            <person name="Ohm R.A."/>
            <person name="Grigoriev I.V."/>
            <person name="Nagy L.G."/>
            <person name="Gibbons J."/>
            <person name="Hibbett D."/>
        </authorList>
    </citation>
    <scope>NUCLEOTIDE SEQUENCE [LARGE SCALE GENOMIC DNA]</scope>
    <source>
        <strain evidence="2">ALCF2SS1-6</strain>
    </source>
</reference>
<organism evidence="2 3">
    <name type="scientific">Lentinus tigrinus ALCF2SS1-6</name>
    <dbReference type="NCBI Taxonomy" id="1328759"/>
    <lineage>
        <taxon>Eukaryota</taxon>
        <taxon>Fungi</taxon>
        <taxon>Dikarya</taxon>
        <taxon>Basidiomycota</taxon>
        <taxon>Agaricomycotina</taxon>
        <taxon>Agaricomycetes</taxon>
        <taxon>Polyporales</taxon>
        <taxon>Polyporaceae</taxon>
        <taxon>Lentinus</taxon>
    </lineage>
</organism>
<feature type="region of interest" description="Disordered" evidence="1">
    <location>
        <begin position="83"/>
        <end position="104"/>
    </location>
</feature>
<dbReference type="STRING" id="1328759.A0A5C2SMZ8"/>
<dbReference type="Proteomes" id="UP000313359">
    <property type="component" value="Unassembled WGS sequence"/>
</dbReference>
<sequence>MPRITIDVAFGRGSEHPVMYVLKPEKTLRALHEDNLILKISDRVPHRLGGDGWRSDQLTGDINRGWLYHGVLKTYPKAAHSLARDSGRSMSSPSSGSSRGGFATPPQAELQVAVKWVRGMRAIESLRREARMYDSVLWPLQGSAVPNFYGLFVGMENDVEVGCLLLEWCPGNDPVAAGKPTADVLRMRAQAVQDLHKVGVHHGQLYERPDALCVSDGRHFLRAQDGTIRIVDFQRANMHQCRVSEVHDVDEYADYQGSPCNELAFAFGYSHNAYTKGLLKSIPWNTY</sequence>
<evidence type="ECO:0000313" key="3">
    <source>
        <dbReference type="Proteomes" id="UP000313359"/>
    </source>
</evidence>
<evidence type="ECO:0000313" key="2">
    <source>
        <dbReference type="EMBL" id="RPD65000.1"/>
    </source>
</evidence>
<proteinExistence type="predicted"/>
<feature type="compositionally biased region" description="Low complexity" evidence="1">
    <location>
        <begin position="88"/>
        <end position="101"/>
    </location>
</feature>
<accession>A0A5C2SMZ8</accession>
<keyword evidence="3" id="KW-1185">Reference proteome</keyword>
<name>A0A5C2SMZ8_9APHY</name>
<gene>
    <name evidence="2" type="ORF">L227DRAFT_650132</name>
</gene>
<dbReference type="SUPFAM" id="SSF56112">
    <property type="entry name" value="Protein kinase-like (PK-like)"/>
    <property type="match status" value="1"/>
</dbReference>
<evidence type="ECO:0000256" key="1">
    <source>
        <dbReference type="SAM" id="MobiDB-lite"/>
    </source>
</evidence>